<name>A0ABX8V224_9BACT</name>
<evidence type="ECO:0008006" key="4">
    <source>
        <dbReference type="Google" id="ProtNLM"/>
    </source>
</evidence>
<dbReference type="EMBL" id="CP075587">
    <property type="protein sequence ID" value="QYF49196.1"/>
    <property type="molecule type" value="Genomic_DNA"/>
</dbReference>
<evidence type="ECO:0000313" key="3">
    <source>
        <dbReference type="Proteomes" id="UP000826014"/>
    </source>
</evidence>
<evidence type="ECO:0000256" key="1">
    <source>
        <dbReference type="SAM" id="Coils"/>
    </source>
</evidence>
<evidence type="ECO:0000313" key="2">
    <source>
        <dbReference type="EMBL" id="QYF49196.1"/>
    </source>
</evidence>
<gene>
    <name evidence="2" type="ORF">RHABOEDO_001486</name>
</gene>
<protein>
    <recommendedName>
        <fullName evidence="4">Cell division protein FtsL</fullName>
    </recommendedName>
</protein>
<feature type="coiled-coil region" evidence="1">
    <location>
        <begin position="30"/>
        <end position="57"/>
    </location>
</feature>
<keyword evidence="1" id="KW-0175">Coiled coil</keyword>
<proteinExistence type="predicted"/>
<keyword evidence="3" id="KW-1185">Reference proteome</keyword>
<organism evidence="2 3">
    <name type="scientific">Candidatus Rhabdochlamydia oedothoracis</name>
    <dbReference type="NCBI Taxonomy" id="2720720"/>
    <lineage>
        <taxon>Bacteria</taxon>
        <taxon>Pseudomonadati</taxon>
        <taxon>Chlamydiota</taxon>
        <taxon>Chlamydiia</taxon>
        <taxon>Parachlamydiales</taxon>
        <taxon>Candidatus Rhabdochlamydiaceae</taxon>
        <taxon>Candidatus Rhabdochlamydia</taxon>
    </lineage>
</organism>
<dbReference type="RefSeq" id="WP_215216966.1">
    <property type="nucleotide sequence ID" value="NZ_CP075587.1"/>
</dbReference>
<dbReference type="PROSITE" id="PS51257">
    <property type="entry name" value="PROKAR_LIPOPROTEIN"/>
    <property type="match status" value="1"/>
</dbReference>
<dbReference type="Proteomes" id="UP000826014">
    <property type="component" value="Chromosome"/>
</dbReference>
<reference evidence="2 3" key="1">
    <citation type="journal article" date="2022" name="bioRxiv">
        <title>Ecology and evolution of chlamydial symbionts of arthropods.</title>
        <authorList>
            <person name="Halter T."/>
            <person name="Koestlbacher S."/>
            <person name="Collingro A."/>
            <person name="Sixt B.S."/>
            <person name="Toenshoff E.R."/>
            <person name="Hendrickx F."/>
            <person name="Kostanjsek R."/>
            <person name="Horn M."/>
        </authorList>
    </citation>
    <scope>NUCLEOTIDE SEQUENCE [LARGE SCALE GENOMIC DNA]</scope>
    <source>
        <strain evidence="2">W744xW776</strain>
    </source>
</reference>
<accession>A0ABX8V224</accession>
<sequence>MLKRAFIQLACCIGVFGCCLCSYVNTQNAVTRLRLEIPILSSELNKLKEQNNRLKYEIDLFESPEHLMQLARCSEFSHLKYPTLQEVFTVSETVILPKSPLEKEKSLPTLKWNLAIGAKQ</sequence>